<gene>
    <name evidence="2" type="ORF">PP769_02825</name>
</gene>
<dbReference type="PROSITE" id="PS51833">
    <property type="entry name" value="HDOD"/>
    <property type="match status" value="1"/>
</dbReference>
<organism evidence="2 3">
    <name type="scientific">Candidatus Nitrospira allomarina</name>
    <dbReference type="NCBI Taxonomy" id="3020900"/>
    <lineage>
        <taxon>Bacteria</taxon>
        <taxon>Pseudomonadati</taxon>
        <taxon>Nitrospirota</taxon>
        <taxon>Nitrospiria</taxon>
        <taxon>Nitrospirales</taxon>
        <taxon>Nitrospiraceae</taxon>
        <taxon>Nitrospira</taxon>
    </lineage>
</organism>
<dbReference type="PANTHER" id="PTHR33525:SF3">
    <property type="entry name" value="RIBONUCLEASE Y"/>
    <property type="match status" value="1"/>
</dbReference>
<dbReference type="InterPro" id="IPR003607">
    <property type="entry name" value="HD/PDEase_dom"/>
</dbReference>
<dbReference type="Gene3D" id="1.10.3210.10">
    <property type="entry name" value="Hypothetical protein af1432"/>
    <property type="match status" value="1"/>
</dbReference>
<dbReference type="Pfam" id="PF08668">
    <property type="entry name" value="HDOD"/>
    <property type="match status" value="1"/>
</dbReference>
<evidence type="ECO:0000259" key="1">
    <source>
        <dbReference type="PROSITE" id="PS51833"/>
    </source>
</evidence>
<feature type="domain" description="HDOD" evidence="1">
    <location>
        <begin position="32"/>
        <end position="220"/>
    </location>
</feature>
<dbReference type="Proteomes" id="UP001302719">
    <property type="component" value="Chromosome"/>
</dbReference>
<proteinExistence type="predicted"/>
<dbReference type="InterPro" id="IPR013976">
    <property type="entry name" value="HDOD"/>
</dbReference>
<dbReference type="SUPFAM" id="SSF109604">
    <property type="entry name" value="HD-domain/PDEase-like"/>
    <property type="match status" value="1"/>
</dbReference>
<reference evidence="2 3" key="1">
    <citation type="submission" date="2023-01" db="EMBL/GenBank/DDBJ databases">
        <title>Cultivation and genomic characterization of new, ubiquitous marine nitrite-oxidizing bacteria from the Nitrospirales.</title>
        <authorList>
            <person name="Mueller A.J."/>
            <person name="Daebeler A."/>
            <person name="Herbold C.W."/>
            <person name="Kirkegaard R.H."/>
            <person name="Daims H."/>
        </authorList>
    </citation>
    <scope>NUCLEOTIDE SEQUENCE [LARGE SCALE GENOMIC DNA]</scope>
    <source>
        <strain evidence="2 3">VA</strain>
    </source>
</reference>
<keyword evidence="3" id="KW-1185">Reference proteome</keyword>
<accession>A0AA96GAZ5</accession>
<sequence length="291" mass="32015">MAHSTITPIAQEERETLRSFLAGQLERGNLDLPLLPVVANRVLLLSNDPDADASKLSSLIQQDQALAGQILRIANSPAYATRTPIVSLQQAITWLGLTMLAGLAFSVSVQSGVFHTTGYEKEVRNLWRHALATGLFGKEIARRIRHNVENAFLCGLLHGIGKPAILHLLSQSPDKSAEPVSWTTVESLFEEFHVMAGSKLAAVWQLPDPVQETIRYCQDDHYHQDLSPTKGAMITCLAHHLASVMLGDSTHNEDTLLSLPVVQDLNFYPEDMAALLELRDPLKASVECFLP</sequence>
<dbReference type="InterPro" id="IPR052340">
    <property type="entry name" value="RNase_Y/CdgJ"/>
</dbReference>
<dbReference type="PANTHER" id="PTHR33525">
    <property type="match status" value="1"/>
</dbReference>
<protein>
    <submittedName>
        <fullName evidence="2">HDOD domain-containing protein</fullName>
    </submittedName>
</protein>
<dbReference type="EMBL" id="CP116967">
    <property type="protein sequence ID" value="WNM58719.1"/>
    <property type="molecule type" value="Genomic_DNA"/>
</dbReference>
<dbReference type="RefSeq" id="WP_312644910.1">
    <property type="nucleotide sequence ID" value="NZ_CP116967.1"/>
</dbReference>
<evidence type="ECO:0000313" key="2">
    <source>
        <dbReference type="EMBL" id="WNM58719.1"/>
    </source>
</evidence>
<dbReference type="AlphaFoldDB" id="A0AA96GAZ5"/>
<name>A0AA96GAZ5_9BACT</name>
<dbReference type="KEGG" id="nall:PP769_02825"/>
<evidence type="ECO:0000313" key="3">
    <source>
        <dbReference type="Proteomes" id="UP001302719"/>
    </source>
</evidence>
<dbReference type="CDD" id="cd00077">
    <property type="entry name" value="HDc"/>
    <property type="match status" value="1"/>
</dbReference>